<gene>
    <name evidence="4" type="primary">LOC100831916</name>
    <name evidence="1" type="synonym">GATC</name>
    <name evidence="3" type="ORF">BRADI_1g13490v3</name>
</gene>
<evidence type="ECO:0000313" key="3">
    <source>
        <dbReference type="EMBL" id="KQK13940.1"/>
    </source>
</evidence>
<dbReference type="eggNOG" id="KOG2271">
    <property type="taxonomic scope" value="Eukaryota"/>
</dbReference>
<dbReference type="FunCoup" id="I1GPX5">
    <property type="interactions" value="341"/>
</dbReference>
<dbReference type="GO" id="GO:0030956">
    <property type="term" value="C:glutamyl-tRNA(Gln) amidotransferase complex"/>
    <property type="evidence" value="ECO:0000318"/>
    <property type="project" value="GO_Central"/>
</dbReference>
<comment type="catalytic activity">
    <reaction evidence="1">
        <text>L-glutamyl-tRNA(Gln) + L-glutamine + ATP + H2O = L-glutaminyl-tRNA(Gln) + L-glutamate + ADP + phosphate + H(+)</text>
        <dbReference type="Rhea" id="RHEA:17521"/>
        <dbReference type="Rhea" id="RHEA-COMP:9681"/>
        <dbReference type="Rhea" id="RHEA-COMP:9684"/>
        <dbReference type="ChEBI" id="CHEBI:15377"/>
        <dbReference type="ChEBI" id="CHEBI:15378"/>
        <dbReference type="ChEBI" id="CHEBI:29985"/>
        <dbReference type="ChEBI" id="CHEBI:30616"/>
        <dbReference type="ChEBI" id="CHEBI:43474"/>
        <dbReference type="ChEBI" id="CHEBI:58359"/>
        <dbReference type="ChEBI" id="CHEBI:78520"/>
        <dbReference type="ChEBI" id="CHEBI:78521"/>
        <dbReference type="ChEBI" id="CHEBI:456216"/>
    </reaction>
</comment>
<organism evidence="3">
    <name type="scientific">Brachypodium distachyon</name>
    <name type="common">Purple false brome</name>
    <name type="synonym">Trachynia distachya</name>
    <dbReference type="NCBI Taxonomy" id="15368"/>
    <lineage>
        <taxon>Eukaryota</taxon>
        <taxon>Viridiplantae</taxon>
        <taxon>Streptophyta</taxon>
        <taxon>Embryophyta</taxon>
        <taxon>Tracheophyta</taxon>
        <taxon>Spermatophyta</taxon>
        <taxon>Magnoliopsida</taxon>
        <taxon>Liliopsida</taxon>
        <taxon>Poales</taxon>
        <taxon>Poaceae</taxon>
        <taxon>BOP clade</taxon>
        <taxon>Pooideae</taxon>
        <taxon>Stipodae</taxon>
        <taxon>Brachypodieae</taxon>
        <taxon>Brachypodium</taxon>
    </lineage>
</organism>
<dbReference type="GO" id="GO:0050567">
    <property type="term" value="F:glutaminyl-tRNA synthase (glutamine-hydrolyzing) activity"/>
    <property type="evidence" value="ECO:0007669"/>
    <property type="project" value="UniProtKB-UniRule"/>
</dbReference>
<protein>
    <recommendedName>
        <fullName evidence="1">Glutamyl-tRNA(Gln) amidotransferase subunit C, chloroplastic/mitochondrial</fullName>
        <shortName evidence="1">Glu-AdT subunit C</shortName>
        <ecNumber evidence="1">6.3.5.-</ecNumber>
    </recommendedName>
</protein>
<dbReference type="InterPro" id="IPR003837">
    <property type="entry name" value="GatC"/>
</dbReference>
<sequence length="143" mass="15503">MLSAAASGIPRLRWAAPPRHTLARTQWLLLSSSPTRTPAPAAAGPGGLEPPDLPRLAKSARISLSPEEAEEFSPKIQQVVDWFGQLQAVDLECIEPSLRAGTAAGSSLREDRPEPFANRDAIIEALPSYDDPYIKVPRVLNKE</sequence>
<dbReference type="Gene3D" id="1.10.20.60">
    <property type="entry name" value="Glu-tRNAGln amidotransferase C subunit, N-terminal domain"/>
    <property type="match status" value="1"/>
</dbReference>
<dbReference type="GO" id="GO:0006450">
    <property type="term" value="P:regulation of translational fidelity"/>
    <property type="evidence" value="ECO:0007669"/>
    <property type="project" value="InterPro"/>
</dbReference>
<dbReference type="OMA" id="KPTRTAN"/>
<dbReference type="Pfam" id="PF02686">
    <property type="entry name" value="GatC"/>
    <property type="match status" value="1"/>
</dbReference>
<dbReference type="EMBL" id="CM000880">
    <property type="protein sequence ID" value="KQK13940.1"/>
    <property type="molecule type" value="Genomic_DNA"/>
</dbReference>
<evidence type="ECO:0000256" key="2">
    <source>
        <dbReference type="SAM" id="MobiDB-lite"/>
    </source>
</evidence>
<comment type="similarity">
    <text evidence="1">Belongs to the GatC family.</text>
</comment>
<dbReference type="RefSeq" id="XP_003561713.1">
    <property type="nucleotide sequence ID" value="XM_003561665.4"/>
</dbReference>
<dbReference type="HAMAP" id="MF_00122">
    <property type="entry name" value="GatC"/>
    <property type="match status" value="1"/>
</dbReference>
<dbReference type="HOGENOM" id="CLU_1789651_0_0_1"/>
<keyword evidence="5" id="KW-1185">Reference proteome</keyword>
<dbReference type="GO" id="GO:0032543">
    <property type="term" value="P:mitochondrial translation"/>
    <property type="evidence" value="ECO:0000318"/>
    <property type="project" value="GO_Central"/>
</dbReference>
<dbReference type="GeneID" id="100831916"/>
<dbReference type="EC" id="6.3.5.-" evidence="1"/>
<keyword evidence="1" id="KW-0067">ATP-binding</keyword>
<keyword evidence="1" id="KW-0150">Chloroplast</keyword>
<reference evidence="4" key="3">
    <citation type="submission" date="2018-08" db="UniProtKB">
        <authorList>
            <consortium name="EnsemblPlants"/>
        </authorList>
    </citation>
    <scope>IDENTIFICATION</scope>
    <source>
        <strain evidence="4">cv. Bd21</strain>
    </source>
</reference>
<comment type="subunit">
    <text evidence="1">Subunit of the heterotrimeric GatCAB amidotransferase (AdT) complex, composed of A, B and C subunits.</text>
</comment>
<keyword evidence="1" id="KW-0496">Mitochondrion</keyword>
<keyword evidence="1" id="KW-0934">Plastid</keyword>
<keyword evidence="1" id="KW-0436">Ligase</keyword>
<dbReference type="SUPFAM" id="SSF141000">
    <property type="entry name" value="Glu-tRNAGln amidotransferase C subunit"/>
    <property type="match status" value="1"/>
</dbReference>
<dbReference type="InterPro" id="IPR036113">
    <property type="entry name" value="Asp/Glu-ADT_sf_sub_c"/>
</dbReference>
<dbReference type="STRING" id="15368.I1GPX5"/>
<dbReference type="GO" id="GO:0009507">
    <property type="term" value="C:chloroplast"/>
    <property type="evidence" value="ECO:0007669"/>
    <property type="project" value="UniProtKB-SubCell"/>
</dbReference>
<dbReference type="Proteomes" id="UP000008810">
    <property type="component" value="Chromosome 1"/>
</dbReference>
<dbReference type="GO" id="GO:0005739">
    <property type="term" value="C:mitochondrion"/>
    <property type="evidence" value="ECO:0000318"/>
    <property type="project" value="GO_Central"/>
</dbReference>
<accession>I1GPX5</accession>
<dbReference type="PANTHER" id="PTHR15004">
    <property type="entry name" value="GLUTAMYL-TRNA(GLN) AMIDOTRANSFERASE SUBUNIT C, MITOCHONDRIAL"/>
    <property type="match status" value="1"/>
</dbReference>
<dbReference type="Gramene" id="KQK13940">
    <property type="protein sequence ID" value="KQK13940"/>
    <property type="gene ID" value="BRADI_1g13490v3"/>
</dbReference>
<dbReference type="GO" id="GO:0070681">
    <property type="term" value="P:glutaminyl-tRNAGln biosynthesis via transamidation"/>
    <property type="evidence" value="ECO:0000318"/>
    <property type="project" value="GO_Central"/>
</dbReference>
<dbReference type="NCBIfam" id="TIGR00135">
    <property type="entry name" value="gatC"/>
    <property type="match status" value="1"/>
</dbReference>
<dbReference type="KEGG" id="bdi:100831916"/>
<reference evidence="3 4" key="1">
    <citation type="journal article" date="2010" name="Nature">
        <title>Genome sequencing and analysis of the model grass Brachypodium distachyon.</title>
        <authorList>
            <consortium name="International Brachypodium Initiative"/>
        </authorList>
    </citation>
    <scope>NUCLEOTIDE SEQUENCE [LARGE SCALE GENOMIC DNA]</scope>
    <source>
        <strain evidence="3 4">Bd21</strain>
    </source>
</reference>
<feature type="region of interest" description="Disordered" evidence="2">
    <location>
        <begin position="33"/>
        <end position="52"/>
    </location>
</feature>
<proteinExistence type="inferred from homology"/>
<dbReference type="AlphaFoldDB" id="I1GPX5"/>
<evidence type="ECO:0000313" key="5">
    <source>
        <dbReference type="Proteomes" id="UP000008810"/>
    </source>
</evidence>
<name>I1GPX5_BRADI</name>
<feature type="compositionally biased region" description="Low complexity" evidence="2">
    <location>
        <begin position="33"/>
        <end position="43"/>
    </location>
</feature>
<dbReference type="GO" id="GO:0005524">
    <property type="term" value="F:ATP binding"/>
    <property type="evidence" value="ECO:0007669"/>
    <property type="project" value="UniProtKB-KW"/>
</dbReference>
<dbReference type="PANTHER" id="PTHR15004:SF0">
    <property type="entry name" value="GLUTAMYL-TRNA(GLN) AMIDOTRANSFERASE SUBUNIT C, MITOCHONDRIAL"/>
    <property type="match status" value="1"/>
</dbReference>
<comment type="function">
    <text evidence="1">Allows the formation of correctly charged Gln-tRNA(Gln) through the transamidation of misacylated Glu-tRNA(Gln) in chloroplasts and mitochondria. The reaction takes place in the presence of glutamine and ATP through an activated gamma-phospho-Glu-tRNA(Gln).</text>
</comment>
<evidence type="ECO:0000313" key="4">
    <source>
        <dbReference type="EnsemblPlants" id="KQK13940"/>
    </source>
</evidence>
<dbReference type="EnsemblPlants" id="KQK13940">
    <property type="protein sequence ID" value="KQK13940"/>
    <property type="gene ID" value="BRADI_1g13490v3"/>
</dbReference>
<keyword evidence="1" id="KW-0547">Nucleotide-binding</keyword>
<dbReference type="OrthoDB" id="2020502at2759"/>
<reference evidence="3" key="2">
    <citation type="submission" date="2017-06" db="EMBL/GenBank/DDBJ databases">
        <title>WGS assembly of Brachypodium distachyon.</title>
        <authorList>
            <consortium name="The International Brachypodium Initiative"/>
            <person name="Lucas S."/>
            <person name="Harmon-Smith M."/>
            <person name="Lail K."/>
            <person name="Tice H."/>
            <person name="Grimwood J."/>
            <person name="Bruce D."/>
            <person name="Barry K."/>
            <person name="Shu S."/>
            <person name="Lindquist E."/>
            <person name="Wang M."/>
            <person name="Pitluck S."/>
            <person name="Vogel J.P."/>
            <person name="Garvin D.F."/>
            <person name="Mockler T.C."/>
            <person name="Schmutz J."/>
            <person name="Rokhsar D."/>
            <person name="Bevan M.W."/>
        </authorList>
    </citation>
    <scope>NUCLEOTIDE SEQUENCE</scope>
    <source>
        <strain evidence="3">Bd21</strain>
    </source>
</reference>
<keyword evidence="1" id="KW-0648">Protein biosynthesis</keyword>
<comment type="subcellular location">
    <subcellularLocation>
        <location evidence="1">Mitochondrion</location>
    </subcellularLocation>
    <subcellularLocation>
        <location evidence="1">Plastid</location>
        <location evidence="1">Chloroplast</location>
    </subcellularLocation>
</comment>
<evidence type="ECO:0000256" key="1">
    <source>
        <dbReference type="HAMAP-Rule" id="MF_03149"/>
    </source>
</evidence>